<evidence type="ECO:0000259" key="1">
    <source>
        <dbReference type="Pfam" id="PF06439"/>
    </source>
</evidence>
<dbReference type="GO" id="GO:0016787">
    <property type="term" value="F:hydrolase activity"/>
    <property type="evidence" value="ECO:0007669"/>
    <property type="project" value="InterPro"/>
</dbReference>
<reference evidence="2 3" key="1">
    <citation type="submission" date="2012-02" db="EMBL/GenBank/DDBJ databases">
        <title>Complete sequence of chromosome of Singulisphaera acidiphila DSM 18658.</title>
        <authorList>
            <consortium name="US DOE Joint Genome Institute (JGI-PGF)"/>
            <person name="Lucas S."/>
            <person name="Copeland A."/>
            <person name="Lapidus A."/>
            <person name="Glavina del Rio T."/>
            <person name="Dalin E."/>
            <person name="Tice H."/>
            <person name="Bruce D."/>
            <person name="Goodwin L."/>
            <person name="Pitluck S."/>
            <person name="Peters L."/>
            <person name="Ovchinnikova G."/>
            <person name="Chertkov O."/>
            <person name="Kyrpides N."/>
            <person name="Mavromatis K."/>
            <person name="Ivanova N."/>
            <person name="Brettin T."/>
            <person name="Detter J.C."/>
            <person name="Han C."/>
            <person name="Larimer F."/>
            <person name="Land M."/>
            <person name="Hauser L."/>
            <person name="Markowitz V."/>
            <person name="Cheng J.-F."/>
            <person name="Hugenholtz P."/>
            <person name="Woyke T."/>
            <person name="Wu D."/>
            <person name="Tindall B."/>
            <person name="Pomrenke H."/>
            <person name="Brambilla E."/>
            <person name="Klenk H.-P."/>
            <person name="Eisen J.A."/>
        </authorList>
    </citation>
    <scope>NUCLEOTIDE SEQUENCE [LARGE SCALE GENOMIC DNA]</scope>
    <source>
        <strain evidence="3">ATCC BAA-1392 / DSM 18658 / VKM B-2454 / MOB10</strain>
    </source>
</reference>
<dbReference type="Pfam" id="PF06439">
    <property type="entry name" value="3keto-disac_hyd"/>
    <property type="match status" value="1"/>
</dbReference>
<evidence type="ECO:0000313" key="2">
    <source>
        <dbReference type="EMBL" id="AGA31056.1"/>
    </source>
</evidence>
<organism evidence="2 3">
    <name type="scientific">Singulisphaera acidiphila (strain ATCC BAA-1392 / DSM 18658 / VKM B-2454 / MOB10)</name>
    <dbReference type="NCBI Taxonomy" id="886293"/>
    <lineage>
        <taxon>Bacteria</taxon>
        <taxon>Pseudomonadati</taxon>
        <taxon>Planctomycetota</taxon>
        <taxon>Planctomycetia</taxon>
        <taxon>Isosphaerales</taxon>
        <taxon>Isosphaeraceae</taxon>
        <taxon>Singulisphaera</taxon>
    </lineage>
</organism>
<dbReference type="eggNOG" id="COG2755">
    <property type="taxonomic scope" value="Bacteria"/>
</dbReference>
<dbReference type="KEGG" id="saci:Sinac_7000"/>
<evidence type="ECO:0000313" key="3">
    <source>
        <dbReference type="Proteomes" id="UP000010798"/>
    </source>
</evidence>
<gene>
    <name evidence="2" type="ordered locus">Sinac_7000</name>
</gene>
<protein>
    <recommendedName>
        <fullName evidence="1">3-keto-alpha-glucoside-1,2-lyase/3-keto-2-hydroxy-glucal hydratase domain-containing protein</fullName>
    </recommendedName>
</protein>
<dbReference type="RefSeq" id="WP_015250128.1">
    <property type="nucleotide sequence ID" value="NC_019892.1"/>
</dbReference>
<sequence>MTGRALRWNRLGKGLVWGGLALAVLISQGATRDDDDTFTPEEGFTSLFNGKDLTGWRLGKQPLEGKVETEDYRFAAKEGAIRIQGGKPIEDLYTVRDFPRNFVLRLEFRAQPQANSGLYIRGTQLQVRDYPTVGPYQDLKSFKPGDWNAIEVTVKAGENGKPAIALCTCNGEVLEESLVIPATGGIGLQSETNQIEYRRLRIKETP</sequence>
<dbReference type="HOGENOM" id="CLU_073042_2_1_0"/>
<accession>L0DRP5</accession>
<dbReference type="InterPro" id="IPR010496">
    <property type="entry name" value="AL/BT2_dom"/>
</dbReference>
<dbReference type="Proteomes" id="UP000010798">
    <property type="component" value="Chromosome"/>
</dbReference>
<dbReference type="AlphaFoldDB" id="L0DRP5"/>
<dbReference type="EMBL" id="CP003364">
    <property type="protein sequence ID" value="AGA31056.1"/>
    <property type="molecule type" value="Genomic_DNA"/>
</dbReference>
<proteinExistence type="predicted"/>
<feature type="domain" description="3-keto-alpha-glucoside-1,2-lyase/3-keto-2-hydroxy-glucal hydratase" evidence="1">
    <location>
        <begin position="43"/>
        <end position="203"/>
    </location>
</feature>
<dbReference type="STRING" id="886293.Sinac_7000"/>
<keyword evidence="3" id="KW-1185">Reference proteome</keyword>
<dbReference type="Gene3D" id="2.60.120.560">
    <property type="entry name" value="Exo-inulinase, domain 1"/>
    <property type="match status" value="1"/>
</dbReference>
<name>L0DRP5_SINAD</name>
<dbReference type="OrthoDB" id="2513075at2"/>